<dbReference type="AlphaFoldDB" id="A0A9P0E6P5"/>
<keyword evidence="1" id="KW-0472">Membrane</keyword>
<gene>
    <name evidence="2" type="ORF">NEZAVI_LOCUS2089</name>
</gene>
<dbReference type="OrthoDB" id="10388185at2759"/>
<name>A0A9P0E6P5_NEZVI</name>
<feature type="non-terminal residue" evidence="2">
    <location>
        <position position="68"/>
    </location>
</feature>
<sequence length="68" mass="8012">MVWKTVPKPEGVMAAETMQVTATTTAISFMFPLVVCLRKMSQRLLARNLYQQLRDKPFWYWHPRAKVL</sequence>
<dbReference type="EMBL" id="OV725077">
    <property type="protein sequence ID" value="CAH1390985.1"/>
    <property type="molecule type" value="Genomic_DNA"/>
</dbReference>
<feature type="transmembrane region" description="Helical" evidence="1">
    <location>
        <begin position="20"/>
        <end position="37"/>
    </location>
</feature>
<keyword evidence="1" id="KW-1133">Transmembrane helix</keyword>
<evidence type="ECO:0000313" key="2">
    <source>
        <dbReference type="EMBL" id="CAH1390985.1"/>
    </source>
</evidence>
<accession>A0A9P0E6P5</accession>
<evidence type="ECO:0000313" key="3">
    <source>
        <dbReference type="Proteomes" id="UP001152798"/>
    </source>
</evidence>
<protein>
    <submittedName>
        <fullName evidence="2">Uncharacterized protein</fullName>
    </submittedName>
</protein>
<keyword evidence="1" id="KW-0812">Transmembrane</keyword>
<dbReference type="Proteomes" id="UP001152798">
    <property type="component" value="Chromosome 1"/>
</dbReference>
<evidence type="ECO:0000256" key="1">
    <source>
        <dbReference type="SAM" id="Phobius"/>
    </source>
</evidence>
<organism evidence="2 3">
    <name type="scientific">Nezara viridula</name>
    <name type="common">Southern green stink bug</name>
    <name type="synonym">Cimex viridulus</name>
    <dbReference type="NCBI Taxonomy" id="85310"/>
    <lineage>
        <taxon>Eukaryota</taxon>
        <taxon>Metazoa</taxon>
        <taxon>Ecdysozoa</taxon>
        <taxon>Arthropoda</taxon>
        <taxon>Hexapoda</taxon>
        <taxon>Insecta</taxon>
        <taxon>Pterygota</taxon>
        <taxon>Neoptera</taxon>
        <taxon>Paraneoptera</taxon>
        <taxon>Hemiptera</taxon>
        <taxon>Heteroptera</taxon>
        <taxon>Panheteroptera</taxon>
        <taxon>Pentatomomorpha</taxon>
        <taxon>Pentatomoidea</taxon>
        <taxon>Pentatomidae</taxon>
        <taxon>Pentatominae</taxon>
        <taxon>Nezara</taxon>
    </lineage>
</organism>
<reference evidence="2" key="1">
    <citation type="submission" date="2022-01" db="EMBL/GenBank/DDBJ databases">
        <authorList>
            <person name="King R."/>
        </authorList>
    </citation>
    <scope>NUCLEOTIDE SEQUENCE</scope>
</reference>
<proteinExistence type="predicted"/>
<keyword evidence="3" id="KW-1185">Reference proteome</keyword>